<dbReference type="RefSeq" id="WP_145275981.1">
    <property type="nucleotide sequence ID" value="NZ_CP036426.1"/>
</dbReference>
<gene>
    <name evidence="2" type="ORF">ElP_58300</name>
</gene>
<feature type="signal peptide" evidence="1">
    <location>
        <begin position="1"/>
        <end position="20"/>
    </location>
</feature>
<evidence type="ECO:0000313" key="2">
    <source>
        <dbReference type="EMBL" id="QDV37883.1"/>
    </source>
</evidence>
<sequence length="236" mass="24872" precursor="true">MRMSLSALCAALVVGAAAHASEPVQVQGHYLEARTADVFTGPCFSNSEVFIVGDRAVMAWKVTEGSFEGVDLAGLGVAAAVKGTSTFSEDRPERAESVLIVDERADARQRAALAAMARRLGGGRLDNVVAVEVASIDLSVDEHCHLEAHGPSHKAHIMPLAPPARFQAAGLAEIATRPLDANDCLCGNEVIAYEPLAEGVEVLPAYTLGHSFRGEGLDSTWASPNARSSFVGRFAY</sequence>
<reference evidence="2 3" key="1">
    <citation type="submission" date="2019-02" db="EMBL/GenBank/DDBJ databases">
        <title>Deep-cultivation of Planctomycetes and their phenomic and genomic characterization uncovers novel biology.</title>
        <authorList>
            <person name="Wiegand S."/>
            <person name="Jogler M."/>
            <person name="Boedeker C."/>
            <person name="Pinto D."/>
            <person name="Vollmers J."/>
            <person name="Rivas-Marin E."/>
            <person name="Kohn T."/>
            <person name="Peeters S.H."/>
            <person name="Heuer A."/>
            <person name="Rast P."/>
            <person name="Oberbeckmann S."/>
            <person name="Bunk B."/>
            <person name="Jeske O."/>
            <person name="Meyerdierks A."/>
            <person name="Storesund J.E."/>
            <person name="Kallscheuer N."/>
            <person name="Luecker S."/>
            <person name="Lage O.M."/>
            <person name="Pohl T."/>
            <person name="Merkel B.J."/>
            <person name="Hornburger P."/>
            <person name="Mueller R.-W."/>
            <person name="Bruemmer F."/>
            <person name="Labrenz M."/>
            <person name="Spormann A.M."/>
            <person name="Op den Camp H."/>
            <person name="Overmann J."/>
            <person name="Amann R."/>
            <person name="Jetten M.S.M."/>
            <person name="Mascher T."/>
            <person name="Medema M.H."/>
            <person name="Devos D.P."/>
            <person name="Kaster A.-K."/>
            <person name="Ovreas L."/>
            <person name="Rohde M."/>
            <person name="Galperin M.Y."/>
            <person name="Jogler C."/>
        </authorList>
    </citation>
    <scope>NUCLEOTIDE SEQUENCE [LARGE SCALE GENOMIC DNA]</scope>
    <source>
        <strain evidence="2 3">ElP</strain>
    </source>
</reference>
<dbReference type="OrthoDB" id="270217at2"/>
<keyword evidence="1" id="KW-0732">Signal</keyword>
<protein>
    <recommendedName>
        <fullName evidence="4">DUF1326 domain-containing protein</fullName>
    </recommendedName>
</protein>
<proteinExistence type="predicted"/>
<dbReference type="AlphaFoldDB" id="A0A518HAL5"/>
<evidence type="ECO:0000313" key="3">
    <source>
        <dbReference type="Proteomes" id="UP000317835"/>
    </source>
</evidence>
<dbReference type="Proteomes" id="UP000317835">
    <property type="component" value="Chromosome"/>
</dbReference>
<dbReference type="EMBL" id="CP036426">
    <property type="protein sequence ID" value="QDV37883.1"/>
    <property type="molecule type" value="Genomic_DNA"/>
</dbReference>
<name>A0A518HAL5_9BACT</name>
<evidence type="ECO:0008006" key="4">
    <source>
        <dbReference type="Google" id="ProtNLM"/>
    </source>
</evidence>
<feature type="chain" id="PRO_5022137126" description="DUF1326 domain-containing protein" evidence="1">
    <location>
        <begin position="21"/>
        <end position="236"/>
    </location>
</feature>
<keyword evidence="3" id="KW-1185">Reference proteome</keyword>
<dbReference type="InterPro" id="IPR009758">
    <property type="entry name" value="DUF1326"/>
</dbReference>
<accession>A0A518HAL5</accession>
<dbReference type="KEGG" id="tpla:ElP_58300"/>
<evidence type="ECO:0000256" key="1">
    <source>
        <dbReference type="SAM" id="SignalP"/>
    </source>
</evidence>
<organism evidence="2 3">
    <name type="scientific">Tautonia plasticadhaerens</name>
    <dbReference type="NCBI Taxonomy" id="2527974"/>
    <lineage>
        <taxon>Bacteria</taxon>
        <taxon>Pseudomonadati</taxon>
        <taxon>Planctomycetota</taxon>
        <taxon>Planctomycetia</taxon>
        <taxon>Isosphaerales</taxon>
        <taxon>Isosphaeraceae</taxon>
        <taxon>Tautonia</taxon>
    </lineage>
</organism>
<dbReference type="Pfam" id="PF07040">
    <property type="entry name" value="DUF1326"/>
    <property type="match status" value="1"/>
</dbReference>